<accession>A0A1I8ABZ7</accession>
<proteinExistence type="predicted"/>
<evidence type="ECO:0000313" key="1">
    <source>
        <dbReference type="Proteomes" id="UP000095287"/>
    </source>
</evidence>
<sequence>MGSHINLHFRPIPYAFLTRASCYVPFAKSNLISRVSFRTDLSFQSHSTVAGTANAKEALDEDTVTSVASLEMWNVDAVPGSSHYHNPFGFGGMNSATGGLTGPHNRLPAPPISVVAWNSNGYRRRRFEAARYFWLLVEWLNLLWMIQLATTHTTSILGNILSSPHALHILCMTAPFLESIAND</sequence>
<reference evidence="2" key="1">
    <citation type="submission" date="2016-11" db="UniProtKB">
        <authorList>
            <consortium name="WormBaseParasite"/>
        </authorList>
    </citation>
    <scope>IDENTIFICATION</scope>
</reference>
<dbReference type="AlphaFoldDB" id="A0A1I8ABZ7"/>
<organism evidence="1 2">
    <name type="scientific">Steinernema glaseri</name>
    <dbReference type="NCBI Taxonomy" id="37863"/>
    <lineage>
        <taxon>Eukaryota</taxon>
        <taxon>Metazoa</taxon>
        <taxon>Ecdysozoa</taxon>
        <taxon>Nematoda</taxon>
        <taxon>Chromadorea</taxon>
        <taxon>Rhabditida</taxon>
        <taxon>Tylenchina</taxon>
        <taxon>Panagrolaimomorpha</taxon>
        <taxon>Strongyloidoidea</taxon>
        <taxon>Steinernematidae</taxon>
        <taxon>Steinernema</taxon>
    </lineage>
</organism>
<name>A0A1I8ABZ7_9BILA</name>
<dbReference type="WBParaSite" id="L893_g4199.t1">
    <property type="protein sequence ID" value="L893_g4199.t1"/>
    <property type="gene ID" value="L893_g4199"/>
</dbReference>
<keyword evidence="1" id="KW-1185">Reference proteome</keyword>
<protein>
    <submittedName>
        <fullName evidence="2">Transmembrane protein</fullName>
    </submittedName>
</protein>
<dbReference type="Proteomes" id="UP000095287">
    <property type="component" value="Unplaced"/>
</dbReference>
<evidence type="ECO:0000313" key="2">
    <source>
        <dbReference type="WBParaSite" id="L893_g4199.t1"/>
    </source>
</evidence>